<comment type="caution">
    <text evidence="2">The sequence shown here is derived from an EMBL/GenBank/DDBJ whole genome shotgun (WGS) entry which is preliminary data.</text>
</comment>
<dbReference type="GO" id="GO:0005524">
    <property type="term" value="F:ATP binding"/>
    <property type="evidence" value="ECO:0007669"/>
    <property type="project" value="InterPro"/>
</dbReference>
<dbReference type="PANTHER" id="PTHR24416:SF583">
    <property type="entry name" value="RECEPTOR PROTEIN-TYROSINE KINASE"/>
    <property type="match status" value="1"/>
</dbReference>
<dbReference type="InterPro" id="IPR000719">
    <property type="entry name" value="Prot_kinase_dom"/>
</dbReference>
<gene>
    <name evidence="2" type="ORF">PMAYCL1PPCAC_25391</name>
</gene>
<dbReference type="SUPFAM" id="SSF56112">
    <property type="entry name" value="Protein kinase-like (PK-like)"/>
    <property type="match status" value="1"/>
</dbReference>
<dbReference type="AlphaFoldDB" id="A0AAN5D2L2"/>
<name>A0AAN5D2L2_9BILA</name>
<dbReference type="PANTHER" id="PTHR24416">
    <property type="entry name" value="TYROSINE-PROTEIN KINASE RECEPTOR"/>
    <property type="match status" value="1"/>
</dbReference>
<dbReference type="Pfam" id="PF07714">
    <property type="entry name" value="PK_Tyr_Ser-Thr"/>
    <property type="match status" value="1"/>
</dbReference>
<dbReference type="GO" id="GO:0007169">
    <property type="term" value="P:cell surface receptor protein tyrosine kinase signaling pathway"/>
    <property type="evidence" value="ECO:0007669"/>
    <property type="project" value="TreeGrafter"/>
</dbReference>
<dbReference type="GO" id="GO:0043235">
    <property type="term" value="C:receptor complex"/>
    <property type="evidence" value="ECO:0007669"/>
    <property type="project" value="TreeGrafter"/>
</dbReference>
<dbReference type="GO" id="GO:0005886">
    <property type="term" value="C:plasma membrane"/>
    <property type="evidence" value="ECO:0007669"/>
    <property type="project" value="TreeGrafter"/>
</dbReference>
<dbReference type="InterPro" id="IPR011009">
    <property type="entry name" value="Kinase-like_dom_sf"/>
</dbReference>
<evidence type="ECO:0000259" key="1">
    <source>
        <dbReference type="PROSITE" id="PS50011"/>
    </source>
</evidence>
<feature type="non-terminal residue" evidence="2">
    <location>
        <position position="92"/>
    </location>
</feature>
<evidence type="ECO:0000313" key="3">
    <source>
        <dbReference type="Proteomes" id="UP001328107"/>
    </source>
</evidence>
<dbReference type="Gene3D" id="3.30.200.20">
    <property type="entry name" value="Phosphorylase Kinase, domain 1"/>
    <property type="match status" value="1"/>
</dbReference>
<evidence type="ECO:0000313" key="2">
    <source>
        <dbReference type="EMBL" id="GMR55196.1"/>
    </source>
</evidence>
<keyword evidence="3" id="KW-1185">Reference proteome</keyword>
<protein>
    <recommendedName>
        <fullName evidence="1">Protein kinase domain-containing protein</fullName>
    </recommendedName>
</protein>
<accession>A0AAN5D2L2</accession>
<dbReference type="GO" id="GO:0004714">
    <property type="term" value="F:transmembrane receptor protein tyrosine kinase activity"/>
    <property type="evidence" value="ECO:0007669"/>
    <property type="project" value="TreeGrafter"/>
</dbReference>
<feature type="non-terminal residue" evidence="2">
    <location>
        <position position="1"/>
    </location>
</feature>
<dbReference type="Proteomes" id="UP001328107">
    <property type="component" value="Unassembled WGS sequence"/>
</dbReference>
<dbReference type="InterPro" id="IPR050122">
    <property type="entry name" value="RTK"/>
</dbReference>
<dbReference type="PROSITE" id="PS50011">
    <property type="entry name" value="PROTEIN_KINASE_DOM"/>
    <property type="match status" value="1"/>
</dbReference>
<reference evidence="3" key="1">
    <citation type="submission" date="2022-10" db="EMBL/GenBank/DDBJ databases">
        <title>Genome assembly of Pristionchus species.</title>
        <authorList>
            <person name="Yoshida K."/>
            <person name="Sommer R.J."/>
        </authorList>
    </citation>
    <scope>NUCLEOTIDE SEQUENCE [LARGE SCALE GENOMIC DNA]</scope>
    <source>
        <strain evidence="3">RS5460</strain>
    </source>
</reference>
<dbReference type="InterPro" id="IPR001245">
    <property type="entry name" value="Ser-Thr/Tyr_kinase_cat_dom"/>
</dbReference>
<sequence>ETADSLAERDFISEIDLMKTIGYHERLVNILACVTLTEPILLILEYCANGDLLTFMREKRKYMLENNLDIDEDKTVKKQLLFAIQIAYGMVR</sequence>
<proteinExistence type="predicted"/>
<organism evidence="2 3">
    <name type="scientific">Pristionchus mayeri</name>
    <dbReference type="NCBI Taxonomy" id="1317129"/>
    <lineage>
        <taxon>Eukaryota</taxon>
        <taxon>Metazoa</taxon>
        <taxon>Ecdysozoa</taxon>
        <taxon>Nematoda</taxon>
        <taxon>Chromadorea</taxon>
        <taxon>Rhabditida</taxon>
        <taxon>Rhabditina</taxon>
        <taxon>Diplogasteromorpha</taxon>
        <taxon>Diplogasteroidea</taxon>
        <taxon>Neodiplogasteridae</taxon>
        <taxon>Pristionchus</taxon>
    </lineage>
</organism>
<feature type="domain" description="Protein kinase" evidence="1">
    <location>
        <begin position="1"/>
        <end position="92"/>
    </location>
</feature>
<dbReference type="EMBL" id="BTRK01000005">
    <property type="protein sequence ID" value="GMR55196.1"/>
    <property type="molecule type" value="Genomic_DNA"/>
</dbReference>